<protein>
    <recommendedName>
        <fullName evidence="3">Calmodulin</fullName>
    </recommendedName>
</protein>
<sequence length="247" mass="28716">MAQAQQSFFDPERVDELRTAFNLKAQDGKLPTQEIGNLMRSMGLDPSIKETIECESKADPKLTGKIEFEAFLQVLKDRCDVPFSDDKLDKGFRLLLNPSKKLTVKELVHYMRAYNADECTDNALEEFEKKLPVSGVNVNIDASFVFICCWCFVAYKRLIVFFWLDFVECIFADRWFAFVQSDMLQNSFKISSFAPFFLVTFLQNPLAKKNLFLKYNSKFYIFFFRHNVKGKNSIKVPINKSCYVQIV</sequence>
<evidence type="ECO:0000313" key="1">
    <source>
        <dbReference type="EMBL" id="ETO25207.1"/>
    </source>
</evidence>
<dbReference type="Proteomes" id="UP000023152">
    <property type="component" value="Unassembled WGS sequence"/>
</dbReference>
<dbReference type="SUPFAM" id="SSF47473">
    <property type="entry name" value="EF-hand"/>
    <property type="match status" value="1"/>
</dbReference>
<evidence type="ECO:0000313" key="2">
    <source>
        <dbReference type="Proteomes" id="UP000023152"/>
    </source>
</evidence>
<reference evidence="1 2" key="1">
    <citation type="journal article" date="2013" name="Curr. Biol.">
        <title>The Genome of the Foraminiferan Reticulomyxa filosa.</title>
        <authorList>
            <person name="Glockner G."/>
            <person name="Hulsmann N."/>
            <person name="Schleicher M."/>
            <person name="Noegel A.A."/>
            <person name="Eichinger L."/>
            <person name="Gallinger C."/>
            <person name="Pawlowski J."/>
            <person name="Sierra R."/>
            <person name="Euteneuer U."/>
            <person name="Pillet L."/>
            <person name="Moustafa A."/>
            <person name="Platzer M."/>
            <person name="Groth M."/>
            <person name="Szafranski K."/>
            <person name="Schliwa M."/>
        </authorList>
    </citation>
    <scope>NUCLEOTIDE SEQUENCE [LARGE SCALE GENOMIC DNA]</scope>
</reference>
<keyword evidence="2" id="KW-1185">Reference proteome</keyword>
<name>X6NIN3_RETFI</name>
<dbReference type="InterPro" id="IPR011992">
    <property type="entry name" value="EF-hand-dom_pair"/>
</dbReference>
<comment type="caution">
    <text evidence="1">The sequence shown here is derived from an EMBL/GenBank/DDBJ whole genome shotgun (WGS) entry which is preliminary data.</text>
</comment>
<accession>X6NIN3</accession>
<organism evidence="1 2">
    <name type="scientific">Reticulomyxa filosa</name>
    <dbReference type="NCBI Taxonomy" id="46433"/>
    <lineage>
        <taxon>Eukaryota</taxon>
        <taxon>Sar</taxon>
        <taxon>Rhizaria</taxon>
        <taxon>Retaria</taxon>
        <taxon>Foraminifera</taxon>
        <taxon>Monothalamids</taxon>
        <taxon>Reticulomyxidae</taxon>
        <taxon>Reticulomyxa</taxon>
    </lineage>
</organism>
<gene>
    <name evidence="1" type="ORF">RFI_11927</name>
</gene>
<dbReference type="Gene3D" id="1.10.238.10">
    <property type="entry name" value="EF-hand"/>
    <property type="match status" value="1"/>
</dbReference>
<dbReference type="AlphaFoldDB" id="X6NIN3"/>
<dbReference type="EMBL" id="ASPP01008689">
    <property type="protein sequence ID" value="ETO25207.1"/>
    <property type="molecule type" value="Genomic_DNA"/>
</dbReference>
<evidence type="ECO:0008006" key="3">
    <source>
        <dbReference type="Google" id="ProtNLM"/>
    </source>
</evidence>
<proteinExistence type="predicted"/>